<sequence length="64" mass="7225">MIIQKLEEDNQGLINSLIEGVEADRAALPKRVQSRTHVEAIIRETFKILDRAKAGAEHKNENDT</sequence>
<reference evidence="1 2" key="1">
    <citation type="submission" date="2016-11" db="EMBL/GenBank/DDBJ databases">
        <authorList>
            <person name="Klemetsen T."/>
        </authorList>
    </citation>
    <scope>NUCLEOTIDE SEQUENCE [LARGE SCALE GENOMIC DNA]</scope>
    <source>
        <strain evidence="1">MT 2528</strain>
    </source>
</reference>
<name>A0ABY1HGF9_9GAMM</name>
<proteinExistence type="predicted"/>
<evidence type="ECO:0000313" key="1">
    <source>
        <dbReference type="EMBL" id="SGY97623.1"/>
    </source>
</evidence>
<keyword evidence="2" id="KW-1185">Reference proteome</keyword>
<dbReference type="Proteomes" id="UP000182660">
    <property type="component" value="Unassembled WGS sequence"/>
</dbReference>
<organism evidence="1 2">
    <name type="scientific">Moritella viscosa</name>
    <dbReference type="NCBI Taxonomy" id="80854"/>
    <lineage>
        <taxon>Bacteria</taxon>
        <taxon>Pseudomonadati</taxon>
        <taxon>Pseudomonadota</taxon>
        <taxon>Gammaproteobacteria</taxon>
        <taxon>Alteromonadales</taxon>
        <taxon>Moritellaceae</taxon>
        <taxon>Moritella</taxon>
    </lineage>
</organism>
<dbReference type="EMBL" id="FPLJ01000077">
    <property type="protein sequence ID" value="SGY97623.1"/>
    <property type="molecule type" value="Genomic_DNA"/>
</dbReference>
<accession>A0ABY1HGF9</accession>
<protein>
    <submittedName>
        <fullName evidence="1">Uncharacterized protein</fullName>
    </submittedName>
</protein>
<comment type="caution">
    <text evidence="1">The sequence shown here is derived from an EMBL/GenBank/DDBJ whole genome shotgun (WGS) entry which is preliminary data.</text>
</comment>
<gene>
    <name evidence="1" type="ORF">MT2528_3450</name>
</gene>
<evidence type="ECO:0000313" key="2">
    <source>
        <dbReference type="Proteomes" id="UP000182660"/>
    </source>
</evidence>